<proteinExistence type="predicted"/>
<dbReference type="Pfam" id="PF06908">
    <property type="entry name" value="YpsA"/>
    <property type="match status" value="1"/>
</dbReference>
<gene>
    <name evidence="1" type="ORF">SDC9_63609</name>
</gene>
<accession>A0A644XN43</accession>
<dbReference type="AlphaFoldDB" id="A0A644XN43"/>
<evidence type="ECO:0008006" key="2">
    <source>
        <dbReference type="Google" id="ProtNLM"/>
    </source>
</evidence>
<protein>
    <recommendedName>
        <fullName evidence="2">DUF1273 domain-containing protein</fullName>
    </recommendedName>
</protein>
<sequence length="192" mass="22134">MTTQLNQEVKNMLTSSCAFTGHHPMHFPFGYDEDDDLCLRIQNTMLMQILALCENGVTDFYSDCEVGPSMWGAELVLRIMERYPQVRLFCILPFEEQAKKWTPALRDRYYTILEKSTSNHLISTRCTNDCRTRCNRFLVDHAGFVIAVYENREVAQLEPAAHFISYARKKGRGIITIDPDTAFVTPIILKID</sequence>
<name>A0A644XN43_9ZZZZ</name>
<dbReference type="InterPro" id="IPR010697">
    <property type="entry name" value="YspA"/>
</dbReference>
<comment type="caution">
    <text evidence="1">The sequence shown here is derived from an EMBL/GenBank/DDBJ whole genome shotgun (WGS) entry which is preliminary data.</text>
</comment>
<dbReference type="Gene3D" id="3.40.50.450">
    <property type="match status" value="1"/>
</dbReference>
<reference evidence="1" key="1">
    <citation type="submission" date="2019-08" db="EMBL/GenBank/DDBJ databases">
        <authorList>
            <person name="Kucharzyk K."/>
            <person name="Murdoch R.W."/>
            <person name="Higgins S."/>
            <person name="Loffler F."/>
        </authorList>
    </citation>
    <scope>NUCLEOTIDE SEQUENCE</scope>
</reference>
<dbReference type="PANTHER" id="PTHR38440">
    <property type="entry name" value="UPF0398 PROTEIN YPSA"/>
    <property type="match status" value="1"/>
</dbReference>
<dbReference type="EMBL" id="VSSQ01002756">
    <property type="protein sequence ID" value="MPM17221.1"/>
    <property type="molecule type" value="Genomic_DNA"/>
</dbReference>
<organism evidence="1">
    <name type="scientific">bioreactor metagenome</name>
    <dbReference type="NCBI Taxonomy" id="1076179"/>
    <lineage>
        <taxon>unclassified sequences</taxon>
        <taxon>metagenomes</taxon>
        <taxon>ecological metagenomes</taxon>
    </lineage>
</organism>
<dbReference type="SUPFAM" id="SSF102405">
    <property type="entry name" value="MCP/YpsA-like"/>
    <property type="match status" value="1"/>
</dbReference>
<dbReference type="PANTHER" id="PTHR38440:SF1">
    <property type="entry name" value="UPF0398 PROTEIN SPR0331"/>
    <property type="match status" value="1"/>
</dbReference>
<evidence type="ECO:0000313" key="1">
    <source>
        <dbReference type="EMBL" id="MPM17221.1"/>
    </source>
</evidence>